<sequence length="107" mass="11377">MKPVKGFFLPPPAFLALGLYSESFLAMVQRSLFRNGLLLIGQQWCNGGVVFLCFFTHTAVGLAGCHCGCGRSALGVGSGCCFSLIAAESVPSCASPCFFYTHTRSSR</sequence>
<reference evidence="1" key="1">
    <citation type="submission" date="2021-01" db="EMBL/GenBank/DDBJ databases">
        <authorList>
            <person name="Corre E."/>
            <person name="Pelletier E."/>
            <person name="Niang G."/>
            <person name="Scheremetjew M."/>
            <person name="Finn R."/>
            <person name="Kale V."/>
            <person name="Holt S."/>
            <person name="Cochrane G."/>
            <person name="Meng A."/>
            <person name="Brown T."/>
            <person name="Cohen L."/>
        </authorList>
    </citation>
    <scope>NUCLEOTIDE SEQUENCE</scope>
    <source>
        <strain evidence="1">CCMP125</strain>
    </source>
</reference>
<accession>A0A7S2Y9P8</accession>
<organism evidence="1">
    <name type="scientific">Entomoneis paludosa</name>
    <dbReference type="NCBI Taxonomy" id="265537"/>
    <lineage>
        <taxon>Eukaryota</taxon>
        <taxon>Sar</taxon>
        <taxon>Stramenopiles</taxon>
        <taxon>Ochrophyta</taxon>
        <taxon>Bacillariophyta</taxon>
        <taxon>Bacillariophyceae</taxon>
        <taxon>Bacillariophycidae</taxon>
        <taxon>Entomoneidaceae</taxon>
        <taxon>Entomoneis</taxon>
    </lineage>
</organism>
<dbReference type="EMBL" id="HBHT01015585">
    <property type="protein sequence ID" value="CAD9962192.1"/>
    <property type="molecule type" value="Transcribed_RNA"/>
</dbReference>
<proteinExistence type="predicted"/>
<protein>
    <submittedName>
        <fullName evidence="1">Uncharacterized protein</fullName>
    </submittedName>
</protein>
<name>A0A7S2Y9P8_9STRA</name>
<gene>
    <name evidence="1" type="ORF">APAL1065_LOCUS10393</name>
</gene>
<dbReference type="AlphaFoldDB" id="A0A7S2Y9P8"/>
<evidence type="ECO:0000313" key="1">
    <source>
        <dbReference type="EMBL" id="CAD9962192.1"/>
    </source>
</evidence>